<dbReference type="AlphaFoldDB" id="A0A831PHA2"/>
<dbReference type="Pfam" id="PF20586">
    <property type="entry name" value="DUF6788"/>
    <property type="match status" value="1"/>
</dbReference>
<keyword evidence="1" id="KW-0175">Coiled coil</keyword>
<sequence>MPVVQKDPIISGMLEDERERCGNAIEALARKASEYPKGSIHFRVVKSQKKKYSYPFLKYREDGRSVFKHIPQEDLELIQNQIKKRKKIEEEIKKAKERLRYLDRLLAEENRGRPRRDSK</sequence>
<accession>A0A831PHA2</accession>
<evidence type="ECO:0000256" key="1">
    <source>
        <dbReference type="SAM" id="Coils"/>
    </source>
</evidence>
<proteinExistence type="predicted"/>
<evidence type="ECO:0000313" key="3">
    <source>
        <dbReference type="EMBL" id="HDR46668.1"/>
    </source>
</evidence>
<comment type="caution">
    <text evidence="3">The sequence shown here is derived from an EMBL/GenBank/DDBJ whole genome shotgun (WGS) entry which is preliminary data.</text>
</comment>
<name>A0A831PHA2_9BACT</name>
<gene>
    <name evidence="3" type="ORF">ENN94_03100</name>
</gene>
<dbReference type="EMBL" id="DSDO01000213">
    <property type="protein sequence ID" value="HDR46668.1"/>
    <property type="molecule type" value="Genomic_DNA"/>
</dbReference>
<reference evidence="3" key="1">
    <citation type="journal article" date="2020" name="mSystems">
        <title>Genome- and Community-Level Interaction Insights into Carbon Utilization and Element Cycling Functions of Hydrothermarchaeota in Hydrothermal Sediment.</title>
        <authorList>
            <person name="Zhou Z."/>
            <person name="Liu Y."/>
            <person name="Xu W."/>
            <person name="Pan J."/>
            <person name="Luo Z.H."/>
            <person name="Li M."/>
        </authorList>
    </citation>
    <scope>NUCLEOTIDE SEQUENCE [LARGE SCALE GENOMIC DNA]</scope>
    <source>
        <strain evidence="3">SpSt-1220</strain>
    </source>
</reference>
<protein>
    <recommendedName>
        <fullName evidence="2">DUF6788 domain-containing protein</fullName>
    </recommendedName>
</protein>
<evidence type="ECO:0000259" key="2">
    <source>
        <dbReference type="Pfam" id="PF20586"/>
    </source>
</evidence>
<feature type="coiled-coil region" evidence="1">
    <location>
        <begin position="78"/>
        <end position="105"/>
    </location>
</feature>
<dbReference type="Proteomes" id="UP000886162">
    <property type="component" value="Unassembled WGS sequence"/>
</dbReference>
<dbReference type="InterPro" id="IPR046738">
    <property type="entry name" value="DUF6788"/>
</dbReference>
<organism evidence="3">
    <name type="scientific">Geoalkalibacter subterraneus</name>
    <dbReference type="NCBI Taxonomy" id="483547"/>
    <lineage>
        <taxon>Bacteria</taxon>
        <taxon>Pseudomonadati</taxon>
        <taxon>Thermodesulfobacteriota</taxon>
        <taxon>Desulfuromonadia</taxon>
        <taxon>Desulfuromonadales</taxon>
        <taxon>Geoalkalibacteraceae</taxon>
        <taxon>Geoalkalibacter</taxon>
    </lineage>
</organism>
<feature type="domain" description="DUF6788" evidence="2">
    <location>
        <begin position="15"/>
        <end position="79"/>
    </location>
</feature>